<evidence type="ECO:0000256" key="5">
    <source>
        <dbReference type="ARBA" id="ARBA00022605"/>
    </source>
</evidence>
<dbReference type="InterPro" id="IPR002912">
    <property type="entry name" value="ACT_dom"/>
</dbReference>
<evidence type="ECO:0000256" key="13">
    <source>
        <dbReference type="RuleBase" id="RU003448"/>
    </source>
</evidence>
<evidence type="ECO:0000256" key="14">
    <source>
        <dbReference type="RuleBase" id="RU004249"/>
    </source>
</evidence>
<keyword evidence="7 12" id="KW-0547">Nucleotide-binding</keyword>
<dbReference type="Gene3D" id="3.40.1160.10">
    <property type="entry name" value="Acetylglutamate kinase-like"/>
    <property type="match status" value="1"/>
</dbReference>
<dbReference type="OrthoDB" id="9799110at2"/>
<dbReference type="GO" id="GO:0004072">
    <property type="term" value="F:aspartate kinase activity"/>
    <property type="evidence" value="ECO:0007669"/>
    <property type="project" value="UniProtKB-EC"/>
</dbReference>
<evidence type="ECO:0000313" key="17">
    <source>
        <dbReference type="Proteomes" id="UP000192783"/>
    </source>
</evidence>
<feature type="domain" description="ACT" evidence="15">
    <location>
        <begin position="264"/>
        <end position="339"/>
    </location>
</feature>
<evidence type="ECO:0000313" key="16">
    <source>
        <dbReference type="EMBL" id="SMC20070.1"/>
    </source>
</evidence>
<feature type="binding site" evidence="12">
    <location>
        <begin position="173"/>
        <end position="174"/>
    </location>
    <ligand>
        <name>ATP</name>
        <dbReference type="ChEBI" id="CHEBI:30616"/>
    </ligand>
</feature>
<feature type="binding site" evidence="12">
    <location>
        <position position="47"/>
    </location>
    <ligand>
        <name>substrate</name>
    </ligand>
</feature>
<keyword evidence="17" id="KW-1185">Reference proteome</keyword>
<evidence type="ECO:0000259" key="15">
    <source>
        <dbReference type="PROSITE" id="PS51671"/>
    </source>
</evidence>
<dbReference type="CDD" id="cd04913">
    <property type="entry name" value="ACT_AKii-LysC-BS-like_1"/>
    <property type="match status" value="1"/>
</dbReference>
<dbReference type="GO" id="GO:0009089">
    <property type="term" value="P:lysine biosynthetic process via diaminopimelate"/>
    <property type="evidence" value="ECO:0007669"/>
    <property type="project" value="UniProtKB-UniPathway"/>
</dbReference>
<dbReference type="Pfam" id="PF00696">
    <property type="entry name" value="AA_kinase"/>
    <property type="match status" value="1"/>
</dbReference>
<dbReference type="PANTHER" id="PTHR21499:SF3">
    <property type="entry name" value="ASPARTOKINASE"/>
    <property type="match status" value="1"/>
</dbReference>
<evidence type="ECO:0000256" key="7">
    <source>
        <dbReference type="ARBA" id="ARBA00022741"/>
    </source>
</evidence>
<feature type="binding site" evidence="12">
    <location>
        <begin position="7"/>
        <end position="10"/>
    </location>
    <ligand>
        <name>ATP</name>
        <dbReference type="ChEBI" id="CHEBI:30616"/>
    </ligand>
</feature>
<evidence type="ECO:0000256" key="2">
    <source>
        <dbReference type="ARBA" id="ARBA00004986"/>
    </source>
</evidence>
<dbReference type="UniPathway" id="UPA00051">
    <property type="reaction ID" value="UER00462"/>
</dbReference>
<evidence type="ECO:0000256" key="9">
    <source>
        <dbReference type="ARBA" id="ARBA00022840"/>
    </source>
</evidence>
<evidence type="ECO:0000256" key="4">
    <source>
        <dbReference type="ARBA" id="ARBA00010122"/>
    </source>
</evidence>
<keyword evidence="5 14" id="KW-0028">Amino-acid biosynthesis</keyword>
<dbReference type="GO" id="GO:0009088">
    <property type="term" value="P:threonine biosynthetic process"/>
    <property type="evidence" value="ECO:0007669"/>
    <property type="project" value="UniProtKB-UniPathway"/>
</dbReference>
<dbReference type="NCBIfam" id="NF005155">
    <property type="entry name" value="PRK06635.1-4"/>
    <property type="match status" value="1"/>
</dbReference>
<sequence length="417" mass="45156">MALVVQKYGGTSVADVDRIRNVAKRVIERRKAGDDLVVVLSARAGDTDHLLELAHQMSPQPDPRELDVLLATGEQVTIALFSMAVKDLGFEAVSMTGYQAGIITDHHHGHARISWIETLPVKEKLKEGKIVVVAGFQGYDDEGNITTLGRGGSDTTAVALAASLKADACEIYTDVEGVYTTDPNVYSKARKLRKISYEEMLEMASMGAKVLHIRSVEFGMKYNVPIWVRSSFTDDPGTLVTAEDPDMEKVVVSGVTYSKNEARVTVTDVPDLPGMAFKIFEPIAHAGINVDMIIQGSSGVPGRANISFTVPKADYEQTLALAEKATKEIGAGPVHGTPHIAKISVIGVGMRSHTGVASLMFDCLAKENINIHMISTSEIKISCVIDEKYTELAVRVLHDAFELHKDPNGGIRIAEET</sequence>
<evidence type="ECO:0000256" key="6">
    <source>
        <dbReference type="ARBA" id="ARBA00022679"/>
    </source>
</evidence>
<dbReference type="EMBL" id="FWXF01000003">
    <property type="protein sequence ID" value="SMC20070.1"/>
    <property type="molecule type" value="Genomic_DNA"/>
</dbReference>
<dbReference type="Gene3D" id="3.30.2130.10">
    <property type="entry name" value="VC0802-like"/>
    <property type="match status" value="1"/>
</dbReference>
<dbReference type="FunFam" id="3.30.2130.10:FF:000002">
    <property type="entry name" value="Aspartokinase"/>
    <property type="match status" value="1"/>
</dbReference>
<dbReference type="SUPFAM" id="SSF55021">
    <property type="entry name" value="ACT-like"/>
    <property type="match status" value="2"/>
</dbReference>
<dbReference type="NCBIfam" id="TIGR00657">
    <property type="entry name" value="asp_kinases"/>
    <property type="match status" value="1"/>
</dbReference>
<feature type="binding site" evidence="12">
    <location>
        <begin position="209"/>
        <end position="210"/>
    </location>
    <ligand>
        <name>ATP</name>
        <dbReference type="ChEBI" id="CHEBI:30616"/>
    </ligand>
</feature>
<comment type="pathway">
    <text evidence="1 14">Amino-acid biosynthesis; L-lysine biosynthesis via DAP pathway; (S)-tetrahydrodipicolinate from L-aspartate: step 1/4.</text>
</comment>
<comment type="catalytic activity">
    <reaction evidence="11 13">
        <text>L-aspartate + ATP = 4-phospho-L-aspartate + ADP</text>
        <dbReference type="Rhea" id="RHEA:23776"/>
        <dbReference type="ChEBI" id="CHEBI:29991"/>
        <dbReference type="ChEBI" id="CHEBI:30616"/>
        <dbReference type="ChEBI" id="CHEBI:57535"/>
        <dbReference type="ChEBI" id="CHEBI:456216"/>
        <dbReference type="EC" id="2.7.2.4"/>
    </reaction>
</comment>
<dbReference type="UniPathway" id="UPA00050">
    <property type="reaction ID" value="UER00461"/>
</dbReference>
<dbReference type="InterPro" id="IPR001341">
    <property type="entry name" value="Asp_kinase"/>
</dbReference>
<dbReference type="SUPFAM" id="SSF53633">
    <property type="entry name" value="Carbamate kinase-like"/>
    <property type="match status" value="1"/>
</dbReference>
<comment type="pathway">
    <text evidence="3 14">Amino-acid biosynthesis; L-threonine biosynthesis; L-threonine from L-aspartate: step 1/5.</text>
</comment>
<dbReference type="PROSITE" id="PS00324">
    <property type="entry name" value="ASPARTOKINASE"/>
    <property type="match status" value="1"/>
</dbReference>
<dbReference type="NCBIfam" id="NF005154">
    <property type="entry name" value="PRK06635.1-2"/>
    <property type="match status" value="1"/>
</dbReference>
<dbReference type="AlphaFoldDB" id="A0A1W1X8B9"/>
<dbReference type="CDD" id="cd04261">
    <property type="entry name" value="AAK_AKii-LysC-BS"/>
    <property type="match status" value="1"/>
</dbReference>
<dbReference type="PROSITE" id="PS51671">
    <property type="entry name" value="ACT"/>
    <property type="match status" value="2"/>
</dbReference>
<gene>
    <name evidence="16" type="ORF">SAMN02746041_00798</name>
</gene>
<dbReference type="Proteomes" id="UP000192783">
    <property type="component" value="Unassembled WGS sequence"/>
</dbReference>
<protein>
    <recommendedName>
        <fullName evidence="13">Aspartokinase</fullName>
        <ecNumber evidence="13">2.7.2.4</ecNumber>
    </recommendedName>
</protein>
<dbReference type="UniPathway" id="UPA00034">
    <property type="reaction ID" value="UER00015"/>
</dbReference>
<dbReference type="InterPro" id="IPR054352">
    <property type="entry name" value="ACT_Aspartokinase"/>
</dbReference>
<dbReference type="FunFam" id="3.40.1160.10:FF:000002">
    <property type="entry name" value="Aspartokinase"/>
    <property type="match status" value="1"/>
</dbReference>
<dbReference type="Pfam" id="PF22468">
    <property type="entry name" value="ACT_9"/>
    <property type="match status" value="2"/>
</dbReference>
<dbReference type="CDD" id="cd04923">
    <property type="entry name" value="ACT_AK-LysC-DapG-like_2"/>
    <property type="match status" value="1"/>
</dbReference>
<dbReference type="GO" id="GO:0005829">
    <property type="term" value="C:cytosol"/>
    <property type="evidence" value="ECO:0007669"/>
    <property type="project" value="TreeGrafter"/>
</dbReference>
<reference evidence="16 17" key="1">
    <citation type="submission" date="2017-04" db="EMBL/GenBank/DDBJ databases">
        <authorList>
            <person name="Afonso C.L."/>
            <person name="Miller P.J."/>
            <person name="Scott M.A."/>
            <person name="Spackman E."/>
            <person name="Goraichik I."/>
            <person name="Dimitrov K.M."/>
            <person name="Suarez D.L."/>
            <person name="Swayne D.E."/>
        </authorList>
    </citation>
    <scope>NUCLEOTIDE SEQUENCE [LARGE SCALE GENOMIC DNA]</scope>
    <source>
        <strain evidence="16 17">DSM 13146</strain>
    </source>
</reference>
<keyword evidence="6 13" id="KW-0808">Transferase</keyword>
<keyword evidence="10" id="KW-0457">Lysine biosynthesis</keyword>
<comment type="similarity">
    <text evidence="4 13">Belongs to the aspartokinase family.</text>
</comment>
<dbReference type="NCBIfam" id="TIGR00656">
    <property type="entry name" value="asp_kin_monofn"/>
    <property type="match status" value="1"/>
</dbReference>
<feature type="domain" description="ACT" evidence="15">
    <location>
        <begin position="345"/>
        <end position="417"/>
    </location>
</feature>
<evidence type="ECO:0000256" key="3">
    <source>
        <dbReference type="ARBA" id="ARBA00005139"/>
    </source>
</evidence>
<accession>A0A1W1X8B9</accession>
<name>A0A1W1X8B9_9BACT</name>
<comment type="pathway">
    <text evidence="2 14">Amino-acid biosynthesis; L-methionine biosynthesis via de novo pathway; L-homoserine from L-aspartate: step 1/3.</text>
</comment>
<keyword evidence="9 12" id="KW-0067">ATP-binding</keyword>
<dbReference type="InterPro" id="IPR036393">
    <property type="entry name" value="AceGlu_kinase-like_sf"/>
</dbReference>
<organism evidence="16 17">
    <name type="scientific">Desulfacinum hydrothermale DSM 13146</name>
    <dbReference type="NCBI Taxonomy" id="1121390"/>
    <lineage>
        <taxon>Bacteria</taxon>
        <taxon>Pseudomonadati</taxon>
        <taxon>Thermodesulfobacteriota</taxon>
        <taxon>Syntrophobacteria</taxon>
        <taxon>Syntrophobacterales</taxon>
        <taxon>Syntrophobacteraceae</taxon>
        <taxon>Desulfacinum</taxon>
    </lineage>
</organism>
<feature type="binding site" evidence="12">
    <location>
        <position position="179"/>
    </location>
    <ligand>
        <name>ATP</name>
        <dbReference type="ChEBI" id="CHEBI:30616"/>
    </ligand>
</feature>
<proteinExistence type="inferred from homology"/>
<dbReference type="STRING" id="1121390.SAMN02746041_00798"/>
<evidence type="ECO:0000256" key="10">
    <source>
        <dbReference type="ARBA" id="ARBA00023154"/>
    </source>
</evidence>
<dbReference type="PIRSF" id="PIRSF000726">
    <property type="entry name" value="Asp_kin"/>
    <property type="match status" value="1"/>
</dbReference>
<evidence type="ECO:0000256" key="12">
    <source>
        <dbReference type="PIRSR" id="PIRSR000726-1"/>
    </source>
</evidence>
<evidence type="ECO:0000256" key="1">
    <source>
        <dbReference type="ARBA" id="ARBA00004766"/>
    </source>
</evidence>
<dbReference type="GO" id="GO:0009090">
    <property type="term" value="P:homoserine biosynthetic process"/>
    <property type="evidence" value="ECO:0007669"/>
    <property type="project" value="TreeGrafter"/>
</dbReference>
<keyword evidence="8 13" id="KW-0418">Kinase</keyword>
<dbReference type="PANTHER" id="PTHR21499">
    <property type="entry name" value="ASPARTATE KINASE"/>
    <property type="match status" value="1"/>
</dbReference>
<dbReference type="InterPro" id="IPR005260">
    <property type="entry name" value="Asp_kin_monofn"/>
</dbReference>
<dbReference type="EC" id="2.7.2.4" evidence="13"/>
<feature type="binding site" evidence="12">
    <location>
        <position position="74"/>
    </location>
    <ligand>
        <name>substrate</name>
    </ligand>
</feature>
<dbReference type="InterPro" id="IPR041740">
    <property type="entry name" value="AKii-LysC-BS"/>
</dbReference>
<dbReference type="InterPro" id="IPR045865">
    <property type="entry name" value="ACT-like_dom_sf"/>
</dbReference>
<dbReference type="RefSeq" id="WP_084056507.1">
    <property type="nucleotide sequence ID" value="NZ_FWXF01000003.1"/>
</dbReference>
<evidence type="ECO:0000256" key="11">
    <source>
        <dbReference type="ARBA" id="ARBA00047872"/>
    </source>
</evidence>
<dbReference type="GO" id="GO:0005524">
    <property type="term" value="F:ATP binding"/>
    <property type="evidence" value="ECO:0007669"/>
    <property type="project" value="UniProtKB-KW"/>
</dbReference>
<dbReference type="InterPro" id="IPR018042">
    <property type="entry name" value="Aspartate_kinase_CS"/>
</dbReference>
<evidence type="ECO:0000256" key="8">
    <source>
        <dbReference type="ARBA" id="ARBA00022777"/>
    </source>
</evidence>
<dbReference type="InterPro" id="IPR001048">
    <property type="entry name" value="Asp/Glu/Uridylate_kinase"/>
</dbReference>